<dbReference type="EMBL" id="JARXVC010000003">
    <property type="protein sequence ID" value="MDH6280351.1"/>
    <property type="molecule type" value="Genomic_DNA"/>
</dbReference>
<dbReference type="InterPro" id="IPR019197">
    <property type="entry name" value="Biotin-prot_ligase_N"/>
</dbReference>
<gene>
    <name evidence="3" type="ORF">M2280_001563</name>
</gene>
<keyword evidence="4" id="KW-1185">Reference proteome</keyword>
<proteinExistence type="predicted"/>
<evidence type="ECO:0000313" key="3">
    <source>
        <dbReference type="EMBL" id="MDH6280351.1"/>
    </source>
</evidence>
<evidence type="ECO:0000259" key="2">
    <source>
        <dbReference type="Pfam" id="PF09825"/>
    </source>
</evidence>
<dbReference type="Pfam" id="PF09825">
    <property type="entry name" value="BPL_N"/>
    <property type="match status" value="1"/>
</dbReference>
<protein>
    <submittedName>
        <fullName evidence="3">Glutamine amidotransferase-like uncharacterized protein</fullName>
    </submittedName>
</protein>
<reference evidence="3 4" key="1">
    <citation type="submission" date="2023-04" db="EMBL/GenBank/DDBJ databases">
        <title>Forest soil microbial communities from Buena Vista Peninsula, Colon Province, Panama.</title>
        <authorList>
            <person name="Bouskill N."/>
        </authorList>
    </citation>
    <scope>NUCLEOTIDE SEQUENCE [LARGE SCALE GENOMIC DNA]</scope>
    <source>
        <strain evidence="3 4">CFH S0262</strain>
    </source>
</reference>
<name>A0ABT6M7R2_9NOCA</name>
<dbReference type="InterPro" id="IPR029062">
    <property type="entry name" value="Class_I_gatase-like"/>
</dbReference>
<dbReference type="InterPro" id="IPR006311">
    <property type="entry name" value="TAT_signal"/>
</dbReference>
<feature type="domain" description="Biotin-protein ligase N-terminal" evidence="2">
    <location>
        <begin position="77"/>
        <end position="132"/>
    </location>
</feature>
<dbReference type="SUPFAM" id="SSF52317">
    <property type="entry name" value="Class I glutamine amidotransferase-like"/>
    <property type="match status" value="1"/>
</dbReference>
<evidence type="ECO:0000256" key="1">
    <source>
        <dbReference type="SAM" id="SignalP"/>
    </source>
</evidence>
<feature type="signal peptide" evidence="1">
    <location>
        <begin position="1"/>
        <end position="26"/>
    </location>
</feature>
<sequence length="248" mass="25884">MLNRRGFLMSAGAALAMAAVPATASASEPAPLALVYRGPASLPGCPEAVATLLRNSPRGFRTAYVGPKEKQKITTATLAEAAVYAQPGGPSLSKGWSAMSPYADVIRQWVAGGGNYLGFCLGGYLAGATPGFNLLPGDTWQYVTASNATVKTTAPARINVRWRGEAKTVYFQDGPAFWLRPGAAVDLLATYEGGQPAALVAPYGSGWVGVVGPHPEADQSWFEGGLDSAGAIHPELGYDLIESVMRRP</sequence>
<dbReference type="Proteomes" id="UP001160334">
    <property type="component" value="Unassembled WGS sequence"/>
</dbReference>
<accession>A0ABT6M7R2</accession>
<keyword evidence="1" id="KW-0732">Signal</keyword>
<feature type="chain" id="PRO_5046548279" evidence="1">
    <location>
        <begin position="27"/>
        <end position="248"/>
    </location>
</feature>
<dbReference type="PROSITE" id="PS51318">
    <property type="entry name" value="TAT"/>
    <property type="match status" value="1"/>
</dbReference>
<evidence type="ECO:0000313" key="4">
    <source>
        <dbReference type="Proteomes" id="UP001160334"/>
    </source>
</evidence>
<comment type="caution">
    <text evidence="3">The sequence shown here is derived from an EMBL/GenBank/DDBJ whole genome shotgun (WGS) entry which is preliminary data.</text>
</comment>
<dbReference type="Gene3D" id="3.40.50.880">
    <property type="match status" value="1"/>
</dbReference>
<organism evidence="3 4">
    <name type="scientific">Prescottella agglutinans</name>
    <dbReference type="NCBI Taxonomy" id="1644129"/>
    <lineage>
        <taxon>Bacteria</taxon>
        <taxon>Bacillati</taxon>
        <taxon>Actinomycetota</taxon>
        <taxon>Actinomycetes</taxon>
        <taxon>Mycobacteriales</taxon>
        <taxon>Nocardiaceae</taxon>
        <taxon>Prescottella</taxon>
    </lineage>
</organism>